<gene>
    <name evidence="2" type="ORF">ACFQKB_32725</name>
</gene>
<dbReference type="RefSeq" id="WP_160820246.1">
    <property type="nucleotide sequence ID" value="NZ_JBHSXE010000001.1"/>
</dbReference>
<reference evidence="3" key="1">
    <citation type="journal article" date="2019" name="Int. J. Syst. Evol. Microbiol.">
        <title>The Global Catalogue of Microorganisms (GCM) 10K type strain sequencing project: providing services to taxonomists for standard genome sequencing and annotation.</title>
        <authorList>
            <consortium name="The Broad Institute Genomics Platform"/>
            <consortium name="The Broad Institute Genome Sequencing Center for Infectious Disease"/>
            <person name="Wu L."/>
            <person name="Ma J."/>
        </authorList>
    </citation>
    <scope>NUCLEOTIDE SEQUENCE [LARGE SCALE GENOMIC DNA]</scope>
    <source>
        <strain evidence="3">JCM 3369</strain>
    </source>
</reference>
<comment type="caution">
    <text evidence="2">The sequence shown here is derived from an EMBL/GenBank/DDBJ whole genome shotgun (WGS) entry which is preliminary data.</text>
</comment>
<feature type="signal peptide" evidence="1">
    <location>
        <begin position="1"/>
        <end position="19"/>
    </location>
</feature>
<keyword evidence="3" id="KW-1185">Reference proteome</keyword>
<dbReference type="Proteomes" id="UP001596380">
    <property type="component" value="Unassembled WGS sequence"/>
</dbReference>
<evidence type="ECO:0000256" key="1">
    <source>
        <dbReference type="SAM" id="SignalP"/>
    </source>
</evidence>
<evidence type="ECO:0000313" key="2">
    <source>
        <dbReference type="EMBL" id="MFC6884563.1"/>
    </source>
</evidence>
<organism evidence="2 3">
    <name type="scientific">Actinomadura yumaensis</name>
    <dbReference type="NCBI Taxonomy" id="111807"/>
    <lineage>
        <taxon>Bacteria</taxon>
        <taxon>Bacillati</taxon>
        <taxon>Actinomycetota</taxon>
        <taxon>Actinomycetes</taxon>
        <taxon>Streptosporangiales</taxon>
        <taxon>Thermomonosporaceae</taxon>
        <taxon>Actinomadura</taxon>
    </lineage>
</organism>
<evidence type="ECO:0000313" key="3">
    <source>
        <dbReference type="Proteomes" id="UP001596380"/>
    </source>
</evidence>
<protein>
    <recommendedName>
        <fullName evidence="4">Secreted protein</fullName>
    </recommendedName>
</protein>
<evidence type="ECO:0008006" key="4">
    <source>
        <dbReference type="Google" id="ProtNLM"/>
    </source>
</evidence>
<sequence>MTAMNRITLTLACSALAIAGCAGHDNSSGDDASRRAAAPGRLDVSVMRTAQANYVRFDTPAKLARETAKTNGAVVAGTVEGFARGRRFFSIDSKPINRVVMQVRVTDTIRADPRDVHQGRVYLEMWGGVGTDDPSARFAKAIPRGTPVMVFGDARLMPNDPKTQGVNDGHPSGSRLLSAGHPQSLVFEENTGASSPRHLVGGREDLQDFGPAWTKATTVSQFAASLRKELNDD</sequence>
<dbReference type="EMBL" id="JBHSXS010000028">
    <property type="protein sequence ID" value="MFC6884563.1"/>
    <property type="molecule type" value="Genomic_DNA"/>
</dbReference>
<name>A0ABW2CU20_9ACTN</name>
<dbReference type="PROSITE" id="PS51257">
    <property type="entry name" value="PROKAR_LIPOPROTEIN"/>
    <property type="match status" value="1"/>
</dbReference>
<accession>A0ABW2CU20</accession>
<proteinExistence type="predicted"/>
<feature type="chain" id="PRO_5046242971" description="Secreted protein" evidence="1">
    <location>
        <begin position="20"/>
        <end position="233"/>
    </location>
</feature>
<keyword evidence="1" id="KW-0732">Signal</keyword>